<dbReference type="InterPro" id="IPR050390">
    <property type="entry name" value="C5-Methyltransferase"/>
</dbReference>
<keyword evidence="4 7" id="KW-0949">S-adenosyl-L-methionine</keyword>
<dbReference type="GO" id="GO:0003677">
    <property type="term" value="F:DNA binding"/>
    <property type="evidence" value="ECO:0007669"/>
    <property type="project" value="TreeGrafter"/>
</dbReference>
<evidence type="ECO:0000256" key="7">
    <source>
        <dbReference type="PROSITE-ProRule" id="PRU01016"/>
    </source>
</evidence>
<comment type="caution">
    <text evidence="8">The sequence shown here is derived from an EMBL/GenBank/DDBJ whole genome shotgun (WGS) entry which is preliminary data.</text>
</comment>
<dbReference type="Pfam" id="PF00145">
    <property type="entry name" value="DNA_methylase"/>
    <property type="match status" value="2"/>
</dbReference>
<dbReference type="PANTHER" id="PTHR10629:SF52">
    <property type="entry name" value="DNA (CYTOSINE-5)-METHYLTRANSFERASE 1"/>
    <property type="match status" value="1"/>
</dbReference>
<dbReference type="PRINTS" id="PR00105">
    <property type="entry name" value="C5METTRFRASE"/>
</dbReference>
<dbReference type="GO" id="GO:0003886">
    <property type="term" value="F:DNA (cytosine-5-)-methyltransferase activity"/>
    <property type="evidence" value="ECO:0007669"/>
    <property type="project" value="UniProtKB-EC"/>
</dbReference>
<keyword evidence="2 7" id="KW-0489">Methyltransferase</keyword>
<feature type="active site" evidence="7">
    <location>
        <position position="83"/>
    </location>
</feature>
<comment type="similarity">
    <text evidence="7">Belongs to the class I-like SAM-binding methyltransferase superfamily. C5-methyltransferase family.</text>
</comment>
<dbReference type="RefSeq" id="WP_059434698.1">
    <property type="nucleotide sequence ID" value="NZ_FAUY01000004.1"/>
</dbReference>
<accession>A0A9W5ETT2</accession>
<protein>
    <recommendedName>
        <fullName evidence="1">DNA (cytosine-5-)-methyltransferase</fullName>
        <ecNumber evidence="1">2.1.1.37</ecNumber>
    </recommendedName>
</protein>
<dbReference type="Proteomes" id="UP000052245">
    <property type="component" value="Unassembled WGS sequence"/>
</dbReference>
<dbReference type="GO" id="GO:0032259">
    <property type="term" value="P:methylation"/>
    <property type="evidence" value="ECO:0007669"/>
    <property type="project" value="UniProtKB-KW"/>
</dbReference>
<evidence type="ECO:0000256" key="5">
    <source>
        <dbReference type="ARBA" id="ARBA00022747"/>
    </source>
</evidence>
<keyword evidence="5" id="KW-0680">Restriction system</keyword>
<evidence type="ECO:0000313" key="8">
    <source>
        <dbReference type="EMBL" id="CUU77556.1"/>
    </source>
</evidence>
<dbReference type="SUPFAM" id="SSF53335">
    <property type="entry name" value="S-adenosyl-L-methionine-dependent methyltransferases"/>
    <property type="match status" value="1"/>
</dbReference>
<evidence type="ECO:0000256" key="4">
    <source>
        <dbReference type="ARBA" id="ARBA00022691"/>
    </source>
</evidence>
<gene>
    <name evidence="8" type="primary">haeIIIM_1</name>
    <name evidence="8" type="ORF">ERS739223_00703</name>
</gene>
<dbReference type="EC" id="2.1.1.37" evidence="1"/>
<comment type="catalytic activity">
    <reaction evidence="6">
        <text>a 2'-deoxycytidine in DNA + S-adenosyl-L-methionine = a 5-methyl-2'-deoxycytidine in DNA + S-adenosyl-L-homocysteine + H(+)</text>
        <dbReference type="Rhea" id="RHEA:13681"/>
        <dbReference type="Rhea" id="RHEA-COMP:11369"/>
        <dbReference type="Rhea" id="RHEA-COMP:11370"/>
        <dbReference type="ChEBI" id="CHEBI:15378"/>
        <dbReference type="ChEBI" id="CHEBI:57856"/>
        <dbReference type="ChEBI" id="CHEBI:59789"/>
        <dbReference type="ChEBI" id="CHEBI:85452"/>
        <dbReference type="ChEBI" id="CHEBI:85454"/>
        <dbReference type="EC" id="2.1.1.37"/>
    </reaction>
</comment>
<name>A0A9W5ETT2_CAMHY</name>
<dbReference type="EMBL" id="FAVC01000001">
    <property type="protein sequence ID" value="CUU77556.1"/>
    <property type="molecule type" value="Genomic_DNA"/>
</dbReference>
<evidence type="ECO:0000313" key="9">
    <source>
        <dbReference type="Proteomes" id="UP000052245"/>
    </source>
</evidence>
<organism evidence="8 9">
    <name type="scientific">Campylobacter hyointestinalis subsp. hyointestinalis</name>
    <dbReference type="NCBI Taxonomy" id="91352"/>
    <lineage>
        <taxon>Bacteria</taxon>
        <taxon>Pseudomonadati</taxon>
        <taxon>Campylobacterota</taxon>
        <taxon>Epsilonproteobacteria</taxon>
        <taxon>Campylobacterales</taxon>
        <taxon>Campylobacteraceae</taxon>
        <taxon>Campylobacter</taxon>
    </lineage>
</organism>
<dbReference type="PANTHER" id="PTHR10629">
    <property type="entry name" value="CYTOSINE-SPECIFIC METHYLTRANSFERASE"/>
    <property type="match status" value="1"/>
</dbReference>
<reference evidence="8 9" key="1">
    <citation type="submission" date="2015-11" db="EMBL/GenBank/DDBJ databases">
        <authorList>
            <consortium name="Pathogen Informatics"/>
        </authorList>
    </citation>
    <scope>NUCLEOTIDE SEQUENCE [LARGE SCALE GENOMIC DNA]</scope>
    <source>
        <strain evidence="8 9">007A-0283</strain>
    </source>
</reference>
<evidence type="ECO:0000256" key="1">
    <source>
        <dbReference type="ARBA" id="ARBA00011975"/>
    </source>
</evidence>
<evidence type="ECO:0000256" key="3">
    <source>
        <dbReference type="ARBA" id="ARBA00022679"/>
    </source>
</evidence>
<dbReference type="InterPro" id="IPR001525">
    <property type="entry name" value="C5_MeTfrase"/>
</dbReference>
<dbReference type="AlphaFoldDB" id="A0A9W5ETT2"/>
<evidence type="ECO:0000256" key="6">
    <source>
        <dbReference type="ARBA" id="ARBA00047422"/>
    </source>
</evidence>
<dbReference type="InterPro" id="IPR029063">
    <property type="entry name" value="SAM-dependent_MTases_sf"/>
</dbReference>
<keyword evidence="3 7" id="KW-0808">Transferase</keyword>
<dbReference type="GO" id="GO:0009307">
    <property type="term" value="P:DNA restriction-modification system"/>
    <property type="evidence" value="ECO:0007669"/>
    <property type="project" value="UniProtKB-KW"/>
</dbReference>
<sequence>MKYNIIEFFVGAGGSHLGFVENGFESIYVNDFDENALKTLVYNNKKDLKNTIIDNSDITKINPKELKKKINKEIDVSFGGIVCKGFSLAGERSPNDSRNFFYEYYLDIVKEIKPKISVIENVKGLINAKILGKNTPQELLTETDKLWQELENFKGQKAEFRKKNTLTKNFEDYGKKLREQKSNLLKKLEPYMISVLDDILRIYKELGYKTDFKVLNSAWYGASTKRERLIIVAIRNDLTGNFKFPLPEFFDENIGTKLDFDEKDLLKIVFKKPLSVGVALSKINYSDKSDEDNKPMSHSLKTIERFKYIKAGKNIQESFNELPEELKISKFYSRGNTMRLDFNSLAPTLVPGHSNFPVHPSEHRSISVREAATITGFPLNYKFFGSHTKRCEQVGNAVPPPLSKAIAKSIREFLEKYSN</sequence>
<dbReference type="Gene3D" id="3.90.120.10">
    <property type="entry name" value="DNA Methylase, subunit A, domain 2"/>
    <property type="match status" value="1"/>
</dbReference>
<proteinExistence type="inferred from homology"/>
<evidence type="ECO:0000256" key="2">
    <source>
        <dbReference type="ARBA" id="ARBA00022603"/>
    </source>
</evidence>
<dbReference type="GO" id="GO:0044027">
    <property type="term" value="P:negative regulation of gene expression via chromosomal CpG island methylation"/>
    <property type="evidence" value="ECO:0007669"/>
    <property type="project" value="TreeGrafter"/>
</dbReference>
<dbReference type="Gene3D" id="3.40.50.150">
    <property type="entry name" value="Vaccinia Virus protein VP39"/>
    <property type="match status" value="1"/>
</dbReference>
<dbReference type="PROSITE" id="PS51679">
    <property type="entry name" value="SAM_MT_C5"/>
    <property type="match status" value="1"/>
</dbReference>